<protein>
    <recommendedName>
        <fullName evidence="3">Glyoxalase</fullName>
    </recommendedName>
</protein>
<reference evidence="1 2" key="1">
    <citation type="submission" date="2014-09" db="EMBL/GenBank/DDBJ databases">
        <title>Draft genome of Bradyrhizobium japonicum Is-34.</title>
        <authorList>
            <person name="Tsurumaru H."/>
            <person name="Yamakawa T."/>
            <person name="Hashimoto S."/>
            <person name="Okizaki K."/>
            <person name="Kanesaki Y."/>
            <person name="Yoshikawa H."/>
            <person name="Yajima S."/>
        </authorList>
    </citation>
    <scope>NUCLEOTIDE SEQUENCE [LARGE SCALE GENOMIC DNA]</scope>
    <source>
        <strain evidence="1 2">Is-34</strain>
    </source>
</reference>
<dbReference type="SUPFAM" id="SSF54593">
    <property type="entry name" value="Glyoxalase/Bleomycin resistance protein/Dihydroxybiphenyl dioxygenase"/>
    <property type="match status" value="1"/>
</dbReference>
<accession>A0A0A3XZ38</accession>
<dbReference type="EMBL" id="JRPN01000010">
    <property type="protein sequence ID" value="KGT79650.1"/>
    <property type="molecule type" value="Genomic_DNA"/>
</dbReference>
<sequence>MLRNVLAFTAVRDVEDGVRWYKMLLGREPDTRPMQGLAEWKFEAGGWLQLNENMQLAGRSSITLVETDMDERMKMLTMAGIKPKSFVNGNFVSIIIVTDPDGNQVVFAQGKDENHRATM</sequence>
<dbReference type="InterPro" id="IPR029068">
    <property type="entry name" value="Glyas_Bleomycin-R_OHBP_Dase"/>
</dbReference>
<evidence type="ECO:0008006" key="3">
    <source>
        <dbReference type="Google" id="ProtNLM"/>
    </source>
</evidence>
<name>A0A0A3XZ38_BRAJP</name>
<organism evidence="1 2">
    <name type="scientific">Bradyrhizobium japonicum</name>
    <dbReference type="NCBI Taxonomy" id="375"/>
    <lineage>
        <taxon>Bacteria</taxon>
        <taxon>Pseudomonadati</taxon>
        <taxon>Pseudomonadota</taxon>
        <taxon>Alphaproteobacteria</taxon>
        <taxon>Hyphomicrobiales</taxon>
        <taxon>Nitrobacteraceae</taxon>
        <taxon>Bradyrhizobium</taxon>
    </lineage>
</organism>
<dbReference type="AlphaFoldDB" id="A0A0A3XZ38"/>
<gene>
    <name evidence="1" type="ORF">MA20_11360</name>
</gene>
<proteinExistence type="predicted"/>
<evidence type="ECO:0000313" key="1">
    <source>
        <dbReference type="EMBL" id="KGT79650.1"/>
    </source>
</evidence>
<dbReference type="Gene3D" id="3.10.180.10">
    <property type="entry name" value="2,3-Dihydroxybiphenyl 1,2-Dioxygenase, domain 1"/>
    <property type="match status" value="1"/>
</dbReference>
<dbReference type="RefSeq" id="WP_041955362.1">
    <property type="nucleotide sequence ID" value="NZ_JRPN01000010.1"/>
</dbReference>
<dbReference type="Proteomes" id="UP000030377">
    <property type="component" value="Unassembled WGS sequence"/>
</dbReference>
<comment type="caution">
    <text evidence="1">The sequence shown here is derived from an EMBL/GenBank/DDBJ whole genome shotgun (WGS) entry which is preliminary data.</text>
</comment>
<evidence type="ECO:0000313" key="2">
    <source>
        <dbReference type="Proteomes" id="UP000030377"/>
    </source>
</evidence>